<evidence type="ECO:0000256" key="4">
    <source>
        <dbReference type="SAM" id="MobiDB-lite"/>
    </source>
</evidence>
<dbReference type="NCBIfam" id="TIGR01901">
    <property type="entry name" value="adhes_NPXG"/>
    <property type="match status" value="1"/>
</dbReference>
<dbReference type="RefSeq" id="WP_273599064.1">
    <property type="nucleotide sequence ID" value="NZ_JAQQXT010000002.1"/>
</dbReference>
<evidence type="ECO:0000313" key="6">
    <source>
        <dbReference type="EMBL" id="MDC8770640.1"/>
    </source>
</evidence>
<dbReference type="SUPFAM" id="SSF69848">
    <property type="entry name" value="LCCL domain"/>
    <property type="match status" value="1"/>
</dbReference>
<keyword evidence="2" id="KW-0964">Secreted</keyword>
<evidence type="ECO:0000259" key="5">
    <source>
        <dbReference type="PROSITE" id="PS50820"/>
    </source>
</evidence>
<dbReference type="InterPro" id="IPR012334">
    <property type="entry name" value="Pectin_lyas_fold"/>
</dbReference>
<evidence type="ECO:0000256" key="1">
    <source>
        <dbReference type="ARBA" id="ARBA00004613"/>
    </source>
</evidence>
<name>A0ABT5KCB5_9BURK</name>
<dbReference type="InterPro" id="IPR050909">
    <property type="entry name" value="Bact_Autotransporter_VF"/>
</dbReference>
<feature type="domain" description="LCCL" evidence="5">
    <location>
        <begin position="2247"/>
        <end position="2310"/>
    </location>
</feature>
<sequence>MNEHASINRLYRLVWNENAGTWVAVSELSRGRGKRNIAGGRGFGALIAVLRSLPALLALGFGCAQAAPAVNTLPQGGQVVAGQAVIGSNSARMDVNQSSQRAAIDWQSFNLGANAQVNFKQPNSASVTLNRVLDAQPSQIFGRISSNGQVFLSNPAGIYFSPSASADVGALTATTHGISTADFMAGKTRFDRNGATGSVINEGQLTAHLGGYIALLAPEVRNSGVIMAQAGTVALAAGEMIELQLEGQRLTKLLVSPSDVAALVDNRQAVLAPDGLILLSARAAQELQGGVIKHSGSLQANSLTERGGRIVLEADQISLASASRIEAAGAQGGGTVLVGGDWQGSGAMHQASQVTMDASASIDASATHQGDGGKVVLWSDIHNPNAVTRAQGSILAQGGAQGGKGGQVETSGYKLVVDGVRVSTAAPLGVAGDWLLDPYNITIGSSTSGTSYSPPDFTSAATSTILASDVSNALTSNNVTIQTGGTAGDGQGNGDITVATNIAKTGATTTTLTLKAHNDIIVNGGVRISATGGALNVTLNSDSDGIGGGGIAFTGSGSVGGITSNGGNIVMGGGADPTTTAAFANRGVDLSDNVAINAGAGNVSIRGTSNRSTADTGIGVRLFNEASIAGANVTVIGTGSANAGSSQRNWGVSLESSSVITGSGTTVITGSGGAGSGAAGGNNNHGIFLDSNSSITASGSNAMTLTGTGGGTGSSTPNFGIYLAGNSLVKTTGSGALALIGTGGMGSGAQSGINISGSIVSAEGAGAGSTVAITGTGGVGASGSDNYGVIVQSGGTVKSAGGAISFSGTGGANGSGSSNFGIVTLSPSTIGDNNSGAITLQATGASGSDDLSMTGSTFGGTTYAGNIAINADTFSYSASTLQTTGALTIAPRNSFASTFTWSGSNAGSLAGLTVNSLSSLGGLTLGKAGNTADINVGSSTSIAGPISIYGRNVTLNAGLASTASNAALLIKAAGDILQQSSLAVSSNGGTITYNSDSDASAAGAIRLQPGASVSSSGGNIVFGGGANPLTTAAFSSNNGLGNGVELQGASVNAGAGNVSMRGHGADTGGYSDGVRIIGTSASVTGGDITLVGQGSSVGGGNARGVMIENGASVTGAGAVSVTGTGGAANNNGNVGVAIYGTNPPSIRATGTGTVTLVGAGGGTGGSNNNDGIYIGGASTVRTESGALNLTGTAGVGGGSQGFEFAGVALGNATQSGNTTLTANSLLTSGSNSVLGSGTVLIQSLANSFDSAVSTANWSYANTLTGLTIGKTSNTADITVSNAASIAGPISIYGGNIGIDAALTATGTSTTTLTATGSINGSGLMTSSTVDLNAVTGIGATTPLNLAASSISADTTGGRIALNNALATATTVTSLTSASSTDQGFLITFNQTGGGAVNFTNVSTVGSTGGFGDIRLSNTGANLTIGTAATTSGDSRLFLTTTTSGNIVLTGSTGSASPGDGGLNFNSAGNISGAGLVTGSSFATLRAQTGISLNTNLGDIYQEIVTAAGDITINNTLGFSLPSITAPGNLTLISNGGLIRQYEDYFSLAVAGTTNLTAGSGNDITLTNATNNFTGGVRVVSGRNVSLNDTDALVLGNANGSSTISGTLTATASGAITQAGALAVTGASNLTAGSGNNITLTNAANNFTGGVRVVSGNNVSLTDTNALVLGNANGVSTISGTLTATASGAITQAGALAVAGASNLTPGSSNSITLTNSNNDFAGDVSIVSGAAVSIKDVNGLNLGTSAVSGNLTAEALSGNLNVNGNLNNSTSGATVVLKASGDITQASAAAVSTNNGAVTYWANSDASGSGAILLSNGSSLSSNGGNIVMGGGASPATTAAIGSASNADGIKIDGATVSSGSGTITLTGQGANTGGNGVLIQGTGSAQTSVVQSSSGDISISGTGTGTGGARTGVYLLSGGTTRTTGGGNLTLTGQGSLAGTSNNNEGVKLQANALAEIQTGSNRTLSITGTGGSGTSYNIGVNALASVVRMGATATGQMVVTGTGGTCSNTGCWGVLAENTSAYESLGAANISIIGTGGTGSDNQGFKHTDGSNRIGADGMTGAITMEADRMDLTGVGGLMTLRSAGALSIRPKTAGTTIGIAGGSGTLALTASHFANNFSDGFSSITIGGATMGNITVGGAVTLRDSTTLRTDGLLSLNGAITANENLTLEAGTINQSSALSVAGNLNLAADGGSTTYAGSHNASSIASAITVATPNTSPLTYRGQNGNVYAIAVSGTPRSGWGGGSDGLGFFTDDTPVFAAGAYTGVLSSASIGGTVYVRIDPGQSSYTGGIRNGITMANYPTWAGSYTVLAANLPNDITLNHASNQVGGQVTVQSGRNVTLVGASALNLGAVTATGLVDVSTRAGDLNLSGVISTSSTSSSAIKLNSGSTASAGTATGGNLLVSGGSMSVGTGGRATLFTGSVSGSTGLTALIGSGSGRFRYNSDETTTNYSLGLGVGAHAIYRERPTLTVSADSLSRVYGSSSPALSASVSGVNGDTAAQALSTAPTIAIGGTASNSNQFIVGDHSLTPSGAVDRLGYSLSYSNGNLNVTPATLSAFTGITAANKVYDGTTAATLNSSAAAFTGKIGVDDVSIGSASGTFANKAAGSGKTVTITGLSLLGADAGNYVADSSTASTTADIARASISAIIGITAANKVYDGTTGATLNSSGAAFTGKVNGDVLNVATANGAFANKTAATGKTVTITGLTLGGADADNYVLDNSTASTSANIEKAAISAITGITAANKVYDGTTTATLNSSAAAFTGKVSADVLNVATANGAFANKTAATGKTVTITGLTLGGADADNYVLDNSTASTSANIEQAVISAITGITAANKVYDGTTAATLNSSAAAFTGKIGGDVLKVATASGAFANKTAANGKAVSITGLSLGGVDAENYVLGSSTASTSANIEKAAISAIIGISAVNKVYDGTTAATLNSSAAAFNGKASGDVLNVATASGVFASKTAANGKTVAITGLSLGGSDADNYVLDSSTASTTADIARAAITAITGITAANKVYDGNTSTTLNSSAAEFTGKIGADSLTVATANGAFANKTAANGKAVAITGLSLGGGDADNYLLSSDTASTSASIEKAVISAITGITAANKVYDGTTAATLTSSGTAFTGKVSGDRLSVATANGTFANKSAATGKTVSITGLSLGGGDADNYLLGSSTASTTADITRAPISAVTGITAESKVEDGTTAAQLRLLEVGFAGKLVDDQLLVASATGNFDNGQPGQSKPIAITALSLGGADAGNYQLQADTASTTADISPRPVPPLPPAPPVAPPVPPQPPSGESLALPTQAPNLGVPATIPASNVSATAAPSLNTPGVTVDMTRNPDLNQTGIVSVLVPRSTATAGGGFKFSLPDTIVQATKASGGTPSTSALGGEALPGWLRFDAATLSFVASAVPDGALPYQARVTIDGKSTIIVIAERSD</sequence>
<reference evidence="6 7" key="1">
    <citation type="submission" date="2022-10" db="EMBL/GenBank/DDBJ databases">
        <title>Paucibacter sp. hw1 Genome sequencing.</title>
        <authorList>
            <person name="Park S."/>
        </authorList>
    </citation>
    <scope>NUCLEOTIDE SEQUENCE [LARGE SCALE GENOMIC DNA]</scope>
    <source>
        <strain evidence="7">hw1</strain>
    </source>
</reference>
<dbReference type="Pfam" id="PF13018">
    <property type="entry name" value="ESPR"/>
    <property type="match status" value="1"/>
</dbReference>
<evidence type="ECO:0000313" key="7">
    <source>
        <dbReference type="Proteomes" id="UP001221189"/>
    </source>
</evidence>
<evidence type="ECO:0000256" key="2">
    <source>
        <dbReference type="ARBA" id="ARBA00022525"/>
    </source>
</evidence>
<feature type="region of interest" description="Disordered" evidence="4">
    <location>
        <begin position="3268"/>
        <end position="3302"/>
    </location>
</feature>
<feature type="compositionally biased region" description="Pro residues" evidence="4">
    <location>
        <begin position="3276"/>
        <end position="3296"/>
    </location>
</feature>
<dbReference type="InterPro" id="IPR036609">
    <property type="entry name" value="LCCL_sf"/>
</dbReference>
<keyword evidence="3" id="KW-0732">Signal</keyword>
<dbReference type="SMART" id="SM00912">
    <property type="entry name" value="Haemagg_act"/>
    <property type="match status" value="1"/>
</dbReference>
<dbReference type="PANTHER" id="PTHR12338:SF8">
    <property type="entry name" value="HEME_HEMOPEXIN-BINDING PROTEIN"/>
    <property type="match status" value="1"/>
</dbReference>
<dbReference type="PROSITE" id="PS50820">
    <property type="entry name" value="LCCL"/>
    <property type="match status" value="1"/>
</dbReference>
<dbReference type="Proteomes" id="UP001221189">
    <property type="component" value="Unassembled WGS sequence"/>
</dbReference>
<dbReference type="EMBL" id="JAQQXT010000002">
    <property type="protein sequence ID" value="MDC8770640.1"/>
    <property type="molecule type" value="Genomic_DNA"/>
</dbReference>
<dbReference type="Gene3D" id="2.170.130.20">
    <property type="entry name" value="LCCL-like domain"/>
    <property type="match status" value="1"/>
</dbReference>
<comment type="subcellular location">
    <subcellularLocation>
        <location evidence="1">Secreted</location>
    </subcellularLocation>
</comment>
<keyword evidence="7" id="KW-1185">Reference proteome</keyword>
<dbReference type="SUPFAM" id="SSF51126">
    <property type="entry name" value="Pectin lyase-like"/>
    <property type="match status" value="1"/>
</dbReference>
<gene>
    <name evidence="6" type="ORF">PRZ03_03570</name>
</gene>
<dbReference type="InterPro" id="IPR041248">
    <property type="entry name" value="YDG"/>
</dbReference>
<dbReference type="Gene3D" id="2.160.20.10">
    <property type="entry name" value="Single-stranded right-handed beta-helix, Pectin lyase-like"/>
    <property type="match status" value="1"/>
</dbReference>
<dbReference type="InterPro" id="IPR011050">
    <property type="entry name" value="Pectin_lyase_fold/virulence"/>
</dbReference>
<dbReference type="Pfam" id="PF18657">
    <property type="entry name" value="YDG"/>
    <property type="match status" value="8"/>
</dbReference>
<protein>
    <submittedName>
        <fullName evidence="6">YDG domain-containing protein</fullName>
    </submittedName>
</protein>
<dbReference type="PANTHER" id="PTHR12338">
    <property type="entry name" value="AUTOTRANSPORTER"/>
    <property type="match status" value="1"/>
</dbReference>
<comment type="caution">
    <text evidence="6">The sequence shown here is derived from an EMBL/GenBank/DDBJ whole genome shotgun (WGS) entry which is preliminary data.</text>
</comment>
<dbReference type="InterPro" id="IPR004043">
    <property type="entry name" value="LCCL"/>
</dbReference>
<dbReference type="InterPro" id="IPR043709">
    <property type="entry name" value="DUF5649"/>
</dbReference>
<proteinExistence type="predicted"/>
<dbReference type="Pfam" id="PF18886">
    <property type="entry name" value="DUF5649"/>
    <property type="match status" value="4"/>
</dbReference>
<accession>A0ABT5KCB5</accession>
<dbReference type="InterPro" id="IPR008638">
    <property type="entry name" value="FhaB/CdiA-like_TPS"/>
</dbReference>
<evidence type="ECO:0000256" key="3">
    <source>
        <dbReference type="ARBA" id="ARBA00022729"/>
    </source>
</evidence>
<dbReference type="InterPro" id="IPR024973">
    <property type="entry name" value="ESPR"/>
</dbReference>
<organism evidence="6 7">
    <name type="scientific">Roseateles albus</name>
    <dbReference type="NCBI Taxonomy" id="2987525"/>
    <lineage>
        <taxon>Bacteria</taxon>
        <taxon>Pseudomonadati</taxon>
        <taxon>Pseudomonadota</taxon>
        <taxon>Betaproteobacteria</taxon>
        <taxon>Burkholderiales</taxon>
        <taxon>Sphaerotilaceae</taxon>
        <taxon>Roseateles</taxon>
    </lineage>
</organism>